<reference evidence="2 3" key="1">
    <citation type="submission" date="2020-10" db="EMBL/GenBank/DDBJ databases">
        <title>Phylogeny of dyella-like bacteria.</title>
        <authorList>
            <person name="Fu J."/>
        </authorList>
    </citation>
    <scope>NUCLEOTIDE SEQUENCE [LARGE SCALE GENOMIC DNA]</scope>
    <source>
        <strain evidence="2 3">DHOB07</strain>
    </source>
</reference>
<sequence>MTPEQEVARKKQLVSAAKALLSLQVGIGVGCVRINKILHWLGLQGDEKYQIFWQFLSATLGLPIGNERLLWAHSALMEQDATLTKIETEFRPKLLSACIVIIDTYG</sequence>
<keyword evidence="3" id="KW-1185">Reference proteome</keyword>
<dbReference type="InterPro" id="IPR019617">
    <property type="entry name" value="DUF2489"/>
</dbReference>
<evidence type="ECO:0000313" key="3">
    <source>
        <dbReference type="Proteomes" id="UP001620405"/>
    </source>
</evidence>
<comment type="caution">
    <text evidence="2">The sequence shown here is derived from an EMBL/GenBank/DDBJ whole genome shotgun (WGS) entry which is preliminary data.</text>
</comment>
<organism evidence="2 3">
    <name type="scientific">Dyella lipolytica</name>
    <dbReference type="NCBI Taxonomy" id="1867835"/>
    <lineage>
        <taxon>Bacteria</taxon>
        <taxon>Pseudomonadati</taxon>
        <taxon>Pseudomonadota</taxon>
        <taxon>Gammaproteobacteria</taxon>
        <taxon>Lysobacterales</taxon>
        <taxon>Rhodanobacteraceae</taxon>
        <taxon>Dyella</taxon>
    </lineage>
</organism>
<evidence type="ECO:0000313" key="2">
    <source>
        <dbReference type="EMBL" id="MFK2874597.1"/>
    </source>
</evidence>
<dbReference type="Proteomes" id="UP001620405">
    <property type="component" value="Unassembled WGS sequence"/>
</dbReference>
<feature type="domain" description="DUF2489" evidence="1">
    <location>
        <begin position="12"/>
        <end position="98"/>
    </location>
</feature>
<name>A0ABW8IX56_9GAMM</name>
<accession>A0ABW8IX56</accession>
<dbReference type="Pfam" id="PF10675">
    <property type="entry name" value="DUF2489"/>
    <property type="match status" value="1"/>
</dbReference>
<gene>
    <name evidence="2" type="ORF">ISP13_13720</name>
</gene>
<protein>
    <submittedName>
        <fullName evidence="2">DUF2489 domain-containing protein</fullName>
    </submittedName>
</protein>
<proteinExistence type="predicted"/>
<dbReference type="RefSeq" id="WP_284402099.1">
    <property type="nucleotide sequence ID" value="NZ_BSNQ01000009.1"/>
</dbReference>
<dbReference type="EMBL" id="JADIKG010000012">
    <property type="protein sequence ID" value="MFK2874597.1"/>
    <property type="molecule type" value="Genomic_DNA"/>
</dbReference>
<evidence type="ECO:0000259" key="1">
    <source>
        <dbReference type="Pfam" id="PF10675"/>
    </source>
</evidence>